<name>A0A841KF18_9HYPH</name>
<keyword evidence="1" id="KW-0732">Signal</keyword>
<sequence length="160" mass="17801">MRALSALIVAAVTLSSTALAADYGGSVAYRGGAAHPYDSVPAERREVPWTGRVPACDDPAVLSRIRERFASTEARYWSSSLNITSFEHIRSLGYRPWGASYIPRRFCEARSRTSDGRKRTVYYSVREDLGLAGWGWSVEWCVSGLDRSYAYDGHCRAARP</sequence>
<evidence type="ECO:0000313" key="2">
    <source>
        <dbReference type="EMBL" id="MBB6168013.1"/>
    </source>
</evidence>
<proteinExistence type="predicted"/>
<gene>
    <name evidence="2" type="ORF">HNQ73_001636</name>
</gene>
<dbReference type="EMBL" id="JACHEH010000003">
    <property type="protein sequence ID" value="MBB6168013.1"/>
    <property type="molecule type" value="Genomic_DNA"/>
</dbReference>
<organism evidence="2 3">
    <name type="scientific">Chelatococcus composti</name>
    <dbReference type="NCBI Taxonomy" id="1743235"/>
    <lineage>
        <taxon>Bacteria</taxon>
        <taxon>Pseudomonadati</taxon>
        <taxon>Pseudomonadota</taxon>
        <taxon>Alphaproteobacteria</taxon>
        <taxon>Hyphomicrobiales</taxon>
        <taxon>Chelatococcaceae</taxon>
        <taxon>Chelatococcus</taxon>
    </lineage>
</organism>
<evidence type="ECO:0000313" key="3">
    <source>
        <dbReference type="Proteomes" id="UP000588017"/>
    </source>
</evidence>
<dbReference type="RefSeq" id="WP_183334048.1">
    <property type="nucleotide sequence ID" value="NZ_BMHX01000003.1"/>
</dbReference>
<keyword evidence="3" id="KW-1185">Reference proteome</keyword>
<dbReference type="Proteomes" id="UP000588017">
    <property type="component" value="Unassembled WGS sequence"/>
</dbReference>
<protein>
    <recommendedName>
        <fullName evidence="4">Cytoplasmic protein</fullName>
    </recommendedName>
</protein>
<dbReference type="AlphaFoldDB" id="A0A841KF18"/>
<evidence type="ECO:0000256" key="1">
    <source>
        <dbReference type="SAM" id="SignalP"/>
    </source>
</evidence>
<accession>A0A841KF18</accession>
<reference evidence="2 3" key="1">
    <citation type="submission" date="2020-08" db="EMBL/GenBank/DDBJ databases">
        <title>Genomic Encyclopedia of Type Strains, Phase IV (KMG-IV): sequencing the most valuable type-strain genomes for metagenomic binning, comparative biology and taxonomic classification.</title>
        <authorList>
            <person name="Goeker M."/>
        </authorList>
    </citation>
    <scope>NUCLEOTIDE SEQUENCE [LARGE SCALE GENOMIC DNA]</scope>
    <source>
        <strain evidence="2 3">DSM 101465</strain>
    </source>
</reference>
<feature type="chain" id="PRO_5032728615" description="Cytoplasmic protein" evidence="1">
    <location>
        <begin position="21"/>
        <end position="160"/>
    </location>
</feature>
<feature type="signal peptide" evidence="1">
    <location>
        <begin position="1"/>
        <end position="20"/>
    </location>
</feature>
<evidence type="ECO:0008006" key="4">
    <source>
        <dbReference type="Google" id="ProtNLM"/>
    </source>
</evidence>
<comment type="caution">
    <text evidence="2">The sequence shown here is derived from an EMBL/GenBank/DDBJ whole genome shotgun (WGS) entry which is preliminary data.</text>
</comment>